<evidence type="ECO:0000313" key="2">
    <source>
        <dbReference type="Proteomes" id="UP000003330"/>
    </source>
</evidence>
<name>G5K4P4_9STRE</name>
<dbReference type="EMBL" id="AEUX02000007">
    <property type="protein sequence ID" value="EHI68795.1"/>
    <property type="molecule type" value="Genomic_DNA"/>
</dbReference>
<sequence>MQHELTKGVAVAEFSFDDSSQSVRSIQELIYQLKEEKFQEFVTKQLQ</sequence>
<organism evidence="1 2">
    <name type="scientific">Streptococcus ictaluri 707-05</name>
    <dbReference type="NCBI Taxonomy" id="764299"/>
    <lineage>
        <taxon>Bacteria</taxon>
        <taxon>Bacillati</taxon>
        <taxon>Bacillota</taxon>
        <taxon>Bacilli</taxon>
        <taxon>Lactobacillales</taxon>
        <taxon>Streptococcaceae</taxon>
        <taxon>Streptococcus</taxon>
    </lineage>
</organism>
<dbReference type="eggNOG" id="COG3711">
    <property type="taxonomic scope" value="Bacteria"/>
</dbReference>
<evidence type="ECO:0000313" key="1">
    <source>
        <dbReference type="EMBL" id="EHI68795.1"/>
    </source>
</evidence>
<accession>G5K4P4</accession>
<protein>
    <submittedName>
        <fullName evidence="1">Uncharacterized protein</fullName>
    </submittedName>
</protein>
<gene>
    <name evidence="1" type="ORF">STRIC_1781</name>
</gene>
<comment type="caution">
    <text evidence="1">The sequence shown here is derived from an EMBL/GenBank/DDBJ whole genome shotgun (WGS) entry which is preliminary data.</text>
</comment>
<reference evidence="1 2" key="1">
    <citation type="journal article" date="2014" name="Int. J. Syst. Evol. Microbiol.">
        <title>Phylogenomics and the dynamic genome evolution of the genus Streptococcus.</title>
        <authorList>
            <consortium name="The Broad Institute Genome Sequencing Platform"/>
            <person name="Richards V.P."/>
            <person name="Palmer S.R."/>
            <person name="Pavinski Bitar P.D."/>
            <person name="Qin X."/>
            <person name="Weinstock G.M."/>
            <person name="Highlander S.K."/>
            <person name="Town C.D."/>
            <person name="Burne R.A."/>
            <person name="Stanhope M.J."/>
        </authorList>
    </citation>
    <scope>NUCLEOTIDE SEQUENCE [LARGE SCALE GENOMIC DNA]</scope>
    <source>
        <strain evidence="1 2">707-05</strain>
    </source>
</reference>
<proteinExistence type="predicted"/>
<dbReference type="Proteomes" id="UP000003330">
    <property type="component" value="Unassembled WGS sequence"/>
</dbReference>
<dbReference type="AlphaFoldDB" id="G5K4P4"/>
<keyword evidence="2" id="KW-1185">Reference proteome</keyword>